<dbReference type="PANTHER" id="PTHR35810:SF1">
    <property type="entry name" value="CYTOPLASMIC PROTEIN"/>
    <property type="match status" value="1"/>
</dbReference>
<keyword evidence="2" id="KW-1185">Reference proteome</keyword>
<evidence type="ECO:0000313" key="1">
    <source>
        <dbReference type="EMBL" id="ADV44616.1"/>
    </source>
</evidence>
<evidence type="ECO:0000313" key="2">
    <source>
        <dbReference type="Proteomes" id="UP000008630"/>
    </source>
</evidence>
<reference key="1">
    <citation type="submission" date="2010-11" db="EMBL/GenBank/DDBJ databases">
        <title>The complete genome of Bacteroides helcogenes P 36-108.</title>
        <authorList>
            <consortium name="US DOE Joint Genome Institute (JGI-PGF)"/>
            <person name="Lucas S."/>
            <person name="Copeland A."/>
            <person name="Lapidus A."/>
            <person name="Bruce D."/>
            <person name="Goodwin L."/>
            <person name="Pitluck S."/>
            <person name="Kyrpides N."/>
            <person name="Mavromatis K."/>
            <person name="Ivanova N."/>
            <person name="Zeytun A."/>
            <person name="Brettin T."/>
            <person name="Detter J.C."/>
            <person name="Tapia R."/>
            <person name="Han C."/>
            <person name="Land M."/>
            <person name="Hauser L."/>
            <person name="Markowitz V."/>
            <person name="Cheng J.-F."/>
            <person name="Hugenholtz P."/>
            <person name="Woyke T."/>
            <person name="Wu D."/>
            <person name="Gronow S."/>
            <person name="Wellnitz S."/>
            <person name="Brambilla E."/>
            <person name="Klenk H.-P."/>
            <person name="Eisen J.A."/>
        </authorList>
    </citation>
    <scope>NUCLEOTIDE SEQUENCE</scope>
    <source>
        <strain>P 36-108</strain>
    </source>
</reference>
<dbReference type="OrthoDB" id="9802752at2"/>
<dbReference type="STRING" id="693979.Bache_2665"/>
<dbReference type="EMBL" id="CP002352">
    <property type="protein sequence ID" value="ADV44616.1"/>
    <property type="molecule type" value="Genomic_DNA"/>
</dbReference>
<dbReference type="HOGENOM" id="CLU_048266_0_0_10"/>
<dbReference type="InterPro" id="IPR011204">
    <property type="entry name" value="Virulence_RhuM-like"/>
</dbReference>
<dbReference type="KEGG" id="bhl:Bache_2665"/>
<dbReference type="PIRSF" id="PIRSF015268">
    <property type="entry name" value="Virulence_RhuM"/>
    <property type="match status" value="1"/>
</dbReference>
<dbReference type="PANTHER" id="PTHR35810">
    <property type="entry name" value="CYTOPLASMIC PROTEIN-RELATED"/>
    <property type="match status" value="1"/>
</dbReference>
<proteinExistence type="predicted"/>
<dbReference type="eggNOG" id="COG3943">
    <property type="taxonomic scope" value="Bacteria"/>
</dbReference>
<dbReference type="Pfam" id="PF13310">
    <property type="entry name" value="Virulence_RhuM"/>
    <property type="match status" value="1"/>
</dbReference>
<reference evidence="1 2" key="2">
    <citation type="journal article" date="2011" name="Stand. Genomic Sci.">
        <title>Complete genome sequence of Bacteroides helcogenes type strain (P 36-108).</title>
        <authorList>
            <person name="Pati A."/>
            <person name="Gronow S."/>
            <person name="Zeytun A."/>
            <person name="Lapidus A."/>
            <person name="Nolan M."/>
            <person name="Hammon N."/>
            <person name="Deshpande S."/>
            <person name="Cheng J.F."/>
            <person name="Tapia R."/>
            <person name="Han C."/>
            <person name="Goodwin L."/>
            <person name="Pitluck S."/>
            <person name="Liolios K."/>
            <person name="Pagani I."/>
            <person name="Ivanova N."/>
            <person name="Mavromatis K."/>
            <person name="Chen A."/>
            <person name="Palaniappan K."/>
            <person name="Land M."/>
            <person name="Hauser L."/>
            <person name="Chang Y.J."/>
            <person name="Jeffries C.D."/>
            <person name="Detter J.C."/>
            <person name="Brambilla E."/>
            <person name="Rohde M."/>
            <person name="Goker M."/>
            <person name="Woyke T."/>
            <person name="Bristow J."/>
            <person name="Eisen J.A."/>
            <person name="Markowitz V."/>
            <person name="Hugenholtz P."/>
            <person name="Kyrpides N.C."/>
            <person name="Klenk H.P."/>
            <person name="Lucas S."/>
        </authorList>
    </citation>
    <scope>NUCLEOTIDE SEQUENCE [LARGE SCALE GENOMIC DNA]</scope>
    <source>
        <strain evidence="2">ATCC 35417 / DSM 20613 / JCM 6297 / CCUG 15421 / P 36-108</strain>
    </source>
</reference>
<sequence>MAKKYIRNSTAEFLIFNLEAKEQGVEVMYRDESIWATQKAIATLFDVGVPAVSKHLSNIYNEGELSQEATISKMEIVQTEGMREVTRSVDYYNLDAIISVGYRVNSKRATQFRQWCTGVIRQFSIRGYIIDKKRMENGAFLNEDYFEHLLAEIREIRLSERRFYQKVTDLYATSIDYNRDAPTTRLFFKQMQNMMHYAVHQHTAAEMIVARANAEKEHMGLTTWENAPTGKIVKTDVSIAKNYLKQNELESMGRLVNAFLDIAEERAKRHIPMTMEDWSKNIIQYFTFTGHPILKGNGVVSHDDAKLFAETEFEKYRVVQDYLYNSDFDKLSNGNLPFIDIPDDKL</sequence>
<dbReference type="AlphaFoldDB" id="E6SWF5"/>
<name>E6SWF5_BACT6</name>
<gene>
    <name evidence="1" type="ordered locus">Bache_2665</name>
</gene>
<dbReference type="PATRIC" id="fig|693979.3.peg.2790"/>
<dbReference type="Proteomes" id="UP000008630">
    <property type="component" value="Chromosome"/>
</dbReference>
<organism evidence="1 2">
    <name type="scientific">Bacteroides helcogenes (strain ATCC 35417 / DSM 20613 / JCM 6297 / CCUG 15421 / P 36-108)</name>
    <dbReference type="NCBI Taxonomy" id="693979"/>
    <lineage>
        <taxon>Bacteria</taxon>
        <taxon>Pseudomonadati</taxon>
        <taxon>Bacteroidota</taxon>
        <taxon>Bacteroidia</taxon>
        <taxon>Bacteroidales</taxon>
        <taxon>Bacteroidaceae</taxon>
        <taxon>Bacteroides</taxon>
    </lineage>
</organism>
<protein>
    <recommendedName>
        <fullName evidence="3">Virulence protein</fullName>
    </recommendedName>
</protein>
<evidence type="ECO:0008006" key="3">
    <source>
        <dbReference type="Google" id="ProtNLM"/>
    </source>
</evidence>
<dbReference type="RefSeq" id="WP_013548203.1">
    <property type="nucleotide sequence ID" value="NC_014933.1"/>
</dbReference>
<accession>E6SWF5</accession>